<evidence type="ECO:0000256" key="1">
    <source>
        <dbReference type="ARBA" id="ARBA00004442"/>
    </source>
</evidence>
<dbReference type="GO" id="GO:0009279">
    <property type="term" value="C:cell outer membrane"/>
    <property type="evidence" value="ECO:0007669"/>
    <property type="project" value="UniProtKB-SubCell"/>
</dbReference>
<dbReference type="AlphaFoldDB" id="A0A9D9NN53"/>
<comment type="caution">
    <text evidence="9">The sequence shown here is derived from an EMBL/GenBank/DDBJ whole genome shotgun (WGS) entry which is preliminary data.</text>
</comment>
<gene>
    <name evidence="9" type="ORF">IAB76_00660</name>
</gene>
<name>A0A9D9NN53_9BACT</name>
<evidence type="ECO:0000313" key="9">
    <source>
        <dbReference type="EMBL" id="MBO8479611.1"/>
    </source>
</evidence>
<feature type="domain" description="RagB/SusD" evidence="7">
    <location>
        <begin position="384"/>
        <end position="527"/>
    </location>
</feature>
<feature type="domain" description="SusD-like N-terminal" evidence="8">
    <location>
        <begin position="44"/>
        <end position="195"/>
    </location>
</feature>
<dbReference type="InterPro" id="IPR012944">
    <property type="entry name" value="SusD_RagB_dom"/>
</dbReference>
<dbReference type="SUPFAM" id="SSF48452">
    <property type="entry name" value="TPR-like"/>
    <property type="match status" value="1"/>
</dbReference>
<evidence type="ECO:0000256" key="5">
    <source>
        <dbReference type="ARBA" id="ARBA00023237"/>
    </source>
</evidence>
<evidence type="ECO:0000256" key="2">
    <source>
        <dbReference type="ARBA" id="ARBA00006275"/>
    </source>
</evidence>
<organism evidence="9 10">
    <name type="scientific">Candidatus Cryptobacteroides avistercoris</name>
    <dbReference type="NCBI Taxonomy" id="2840758"/>
    <lineage>
        <taxon>Bacteria</taxon>
        <taxon>Pseudomonadati</taxon>
        <taxon>Bacteroidota</taxon>
        <taxon>Bacteroidia</taxon>
        <taxon>Bacteroidales</taxon>
        <taxon>Candidatus Cryptobacteroides</taxon>
    </lineage>
</organism>
<evidence type="ECO:0000313" key="10">
    <source>
        <dbReference type="Proteomes" id="UP000823769"/>
    </source>
</evidence>
<sequence>MKASRKILYLFVALAGMTCLSSCESLLDIPQKGVRPMEGFYQTDEDCQEAVTSMYASMKNLVQGQFSPVFVTNLLSDDCYSGASARYASDDKESINEYRYDAANPVVEDIYEGLYALIYRCNLVINNFEDGTSDIQKRAVAEAKVFRAYSYFHLVTLFANVPLITEAVRDDYKAGPSTPEAIWGQVETDLKEAIGAAVLPVKTGTDDRTTGIRVTEDFARSMLGKTYVFLDRWSEAAEQLDAVIASGRYGFLDSYEEYAKASNNNNREVIFSDNKNNDPNNEGSFMLVLYNWNNQYFSGLGLNNELGSLGFGFFSPSKSLVDAFIEMEGEGDARGKRFRETLKSYDDMLEMGITLNTGMAAYAHCGYGYWKVRLRNADLLGNPTSSWQNDVVMRYAEVVLLAAEAHIMLNDGLGDQYINMIRDKAGLPRLAGATMDDLKKEKRLELCLEGCRYQDLIRWGDAAEVLGEQWERIPNFAGKAADGSYVLQYPDINVNATYGFVEGKHNLLPIPEREMNVNPNMKQNPGWTE</sequence>
<keyword evidence="5" id="KW-0998">Cell outer membrane</keyword>
<dbReference type="InterPro" id="IPR011990">
    <property type="entry name" value="TPR-like_helical_dom_sf"/>
</dbReference>
<feature type="chain" id="PRO_5039306626" evidence="6">
    <location>
        <begin position="22"/>
        <end position="529"/>
    </location>
</feature>
<reference evidence="9" key="2">
    <citation type="journal article" date="2021" name="PeerJ">
        <title>Extensive microbial diversity within the chicken gut microbiome revealed by metagenomics and culture.</title>
        <authorList>
            <person name="Gilroy R."/>
            <person name="Ravi A."/>
            <person name="Getino M."/>
            <person name="Pursley I."/>
            <person name="Horton D.L."/>
            <person name="Alikhan N.F."/>
            <person name="Baker D."/>
            <person name="Gharbi K."/>
            <person name="Hall N."/>
            <person name="Watson M."/>
            <person name="Adriaenssens E.M."/>
            <person name="Foster-Nyarko E."/>
            <person name="Jarju S."/>
            <person name="Secka A."/>
            <person name="Antonio M."/>
            <person name="Oren A."/>
            <person name="Chaudhuri R.R."/>
            <person name="La Ragione R."/>
            <person name="Hildebrand F."/>
            <person name="Pallen M.J."/>
        </authorList>
    </citation>
    <scope>NUCLEOTIDE SEQUENCE</scope>
    <source>
        <strain evidence="9">B3-1481</strain>
    </source>
</reference>
<dbReference type="Gene3D" id="1.25.40.390">
    <property type="match status" value="1"/>
</dbReference>
<keyword evidence="3 6" id="KW-0732">Signal</keyword>
<evidence type="ECO:0000259" key="7">
    <source>
        <dbReference type="Pfam" id="PF07980"/>
    </source>
</evidence>
<proteinExistence type="inferred from homology"/>
<comment type="similarity">
    <text evidence="2">Belongs to the SusD family.</text>
</comment>
<dbReference type="Pfam" id="PF07980">
    <property type="entry name" value="SusD_RagB"/>
    <property type="match status" value="1"/>
</dbReference>
<reference evidence="9" key="1">
    <citation type="submission" date="2020-10" db="EMBL/GenBank/DDBJ databases">
        <authorList>
            <person name="Gilroy R."/>
        </authorList>
    </citation>
    <scope>NUCLEOTIDE SEQUENCE</scope>
    <source>
        <strain evidence="9">B3-1481</strain>
    </source>
</reference>
<accession>A0A9D9NN53</accession>
<dbReference type="InterPro" id="IPR033985">
    <property type="entry name" value="SusD-like_N"/>
</dbReference>
<evidence type="ECO:0000259" key="8">
    <source>
        <dbReference type="Pfam" id="PF14322"/>
    </source>
</evidence>
<keyword evidence="4" id="KW-0472">Membrane</keyword>
<evidence type="ECO:0000256" key="4">
    <source>
        <dbReference type="ARBA" id="ARBA00023136"/>
    </source>
</evidence>
<dbReference type="Proteomes" id="UP000823769">
    <property type="component" value="Unassembled WGS sequence"/>
</dbReference>
<feature type="signal peptide" evidence="6">
    <location>
        <begin position="1"/>
        <end position="21"/>
    </location>
</feature>
<evidence type="ECO:0000256" key="6">
    <source>
        <dbReference type="SAM" id="SignalP"/>
    </source>
</evidence>
<dbReference type="Pfam" id="PF14322">
    <property type="entry name" value="SusD-like_3"/>
    <property type="match status" value="1"/>
</dbReference>
<protein>
    <submittedName>
        <fullName evidence="9">RagB/SusD family nutrient uptake outer membrane protein</fullName>
    </submittedName>
</protein>
<comment type="subcellular location">
    <subcellularLocation>
        <location evidence="1">Cell outer membrane</location>
    </subcellularLocation>
</comment>
<dbReference type="EMBL" id="JADILW010000009">
    <property type="protein sequence ID" value="MBO8479611.1"/>
    <property type="molecule type" value="Genomic_DNA"/>
</dbReference>
<evidence type="ECO:0000256" key="3">
    <source>
        <dbReference type="ARBA" id="ARBA00022729"/>
    </source>
</evidence>